<keyword evidence="1" id="KW-0175">Coiled coil</keyword>
<name>A0A4R1AQ60_9BACI</name>
<dbReference type="GO" id="GO:0008270">
    <property type="term" value="F:zinc ion binding"/>
    <property type="evidence" value="ECO:0007669"/>
    <property type="project" value="InterPro"/>
</dbReference>
<evidence type="ECO:0000256" key="1">
    <source>
        <dbReference type="SAM" id="Coils"/>
    </source>
</evidence>
<dbReference type="STRING" id="1742358.GCA_001439605_01202"/>
<comment type="caution">
    <text evidence="3">The sequence shown here is derived from an EMBL/GenBank/DDBJ whole genome shotgun (WGS) entry which is preliminary data.</text>
</comment>
<dbReference type="GO" id="GO:0004181">
    <property type="term" value="F:metallocarboxypeptidase activity"/>
    <property type="evidence" value="ECO:0007669"/>
    <property type="project" value="InterPro"/>
</dbReference>
<dbReference type="EMBL" id="SJTH01000041">
    <property type="protein sequence ID" value="TCJ02094.1"/>
    <property type="molecule type" value="Genomic_DNA"/>
</dbReference>
<dbReference type="Proteomes" id="UP000293846">
    <property type="component" value="Unassembled WGS sequence"/>
</dbReference>
<proteinExistence type="predicted"/>
<evidence type="ECO:0000313" key="4">
    <source>
        <dbReference type="Proteomes" id="UP000293846"/>
    </source>
</evidence>
<sequence>MNKLFEDVINNIPDYKVFLTVDEMDASSHKLAEEFPEVVDIFEMGRTRNNHPLYCLKIGNGSNNALMFGLPHPNEPIGAMMLEYFTRELASNEALRKELDYTWYVVKSWDADGTKLNENWFKGPFTLYEYSRNFFRPAGHQQVDWTFPIDYKKLHFHNPIPETKAMMNLIDEIKPKFIYSLHNAGFGGAYWYITGETRDIYDDLRNSATKQGVPLSLGEPEAPYCVAYDPAIYQSLGIRQNYDYLEKYGIENPEKSINVGTCSADYALEKWGSFTLLTELPYFFDERIKDLSESDLSRKDAVLKSLEFTEESDKYILKTLNKIKPYSDERNPFRLALEAFTDNAENNTATKAMVSENPDFLKNATVAEEFDNLLVTKFYKMLSYGLLVRASETELTKMEETNEENQDKKSTLKQAFDSALEHLKDISEELEEKINYQVVPIKKLVAIQLECGLLVADYLQKNKVHS</sequence>
<gene>
    <name evidence="3" type="ORF">E0Y62_21070</name>
</gene>
<feature type="domain" description="Peptidase M14" evidence="2">
    <location>
        <begin position="28"/>
        <end position="272"/>
    </location>
</feature>
<dbReference type="InterPro" id="IPR000834">
    <property type="entry name" value="Peptidase_M14"/>
</dbReference>
<dbReference type="Gene3D" id="3.40.630.10">
    <property type="entry name" value="Zn peptidases"/>
    <property type="match status" value="1"/>
</dbReference>
<protein>
    <submittedName>
        <fullName evidence="3">Zinc carboxypeptidase</fullName>
    </submittedName>
</protein>
<reference evidence="3 4" key="1">
    <citation type="submission" date="2019-03" db="EMBL/GenBank/DDBJ databases">
        <authorList>
            <person name="Jensen L."/>
            <person name="Storgaard J."/>
            <person name="Sulaj E."/>
            <person name="Schramm A."/>
            <person name="Marshall I.P.G."/>
        </authorList>
    </citation>
    <scope>NUCLEOTIDE SEQUENCE [LARGE SCALE GENOMIC DNA]</scope>
    <source>
        <strain evidence="3 4">2017H2G3</strain>
    </source>
</reference>
<dbReference type="GO" id="GO:0006508">
    <property type="term" value="P:proteolysis"/>
    <property type="evidence" value="ECO:0007669"/>
    <property type="project" value="InterPro"/>
</dbReference>
<keyword evidence="3" id="KW-0645">Protease</keyword>
<organism evidence="3 4">
    <name type="scientific">Cytobacillus praedii</name>
    <dbReference type="NCBI Taxonomy" id="1742358"/>
    <lineage>
        <taxon>Bacteria</taxon>
        <taxon>Bacillati</taxon>
        <taxon>Bacillota</taxon>
        <taxon>Bacilli</taxon>
        <taxon>Bacillales</taxon>
        <taxon>Bacillaceae</taxon>
        <taxon>Cytobacillus</taxon>
    </lineage>
</organism>
<keyword evidence="3" id="KW-0378">Hydrolase</keyword>
<keyword evidence="3" id="KW-0121">Carboxypeptidase</keyword>
<feature type="coiled-coil region" evidence="1">
    <location>
        <begin position="388"/>
        <end position="433"/>
    </location>
</feature>
<accession>A0A4R1AQ60</accession>
<dbReference type="RefSeq" id="WP_131238037.1">
    <property type="nucleotide sequence ID" value="NZ_SJTH01000041.1"/>
</dbReference>
<evidence type="ECO:0000313" key="3">
    <source>
        <dbReference type="EMBL" id="TCJ02094.1"/>
    </source>
</evidence>
<dbReference type="SUPFAM" id="SSF53187">
    <property type="entry name" value="Zn-dependent exopeptidases"/>
    <property type="match status" value="1"/>
</dbReference>
<keyword evidence="4" id="KW-1185">Reference proteome</keyword>
<dbReference type="OrthoDB" id="9811296at2"/>
<evidence type="ECO:0000259" key="2">
    <source>
        <dbReference type="Pfam" id="PF00246"/>
    </source>
</evidence>
<dbReference type="Pfam" id="PF00246">
    <property type="entry name" value="Peptidase_M14"/>
    <property type="match status" value="1"/>
</dbReference>
<dbReference type="AlphaFoldDB" id="A0A4R1AQ60"/>